<dbReference type="AlphaFoldDB" id="D0MXI6"/>
<gene>
    <name evidence="2" type="ORF">PITG_02927</name>
</gene>
<sequence length="70" mass="7883">MAVTLQCRGFTWCRSKSRLPIRRTEACDPGARWTLETANDERAQPPSVAVLQKKRTAPVHAAKYQQSGKQ</sequence>
<evidence type="ECO:0000313" key="3">
    <source>
        <dbReference type="Proteomes" id="UP000006643"/>
    </source>
</evidence>
<name>D0MXI6_PHYIT</name>
<dbReference type="EMBL" id="DS028120">
    <property type="protein sequence ID" value="EEY64349.1"/>
    <property type="molecule type" value="Genomic_DNA"/>
</dbReference>
<feature type="region of interest" description="Disordered" evidence="1">
    <location>
        <begin position="38"/>
        <end position="70"/>
    </location>
</feature>
<evidence type="ECO:0000313" key="2">
    <source>
        <dbReference type="EMBL" id="EEY64349.1"/>
    </source>
</evidence>
<dbReference type="HOGENOM" id="CLU_2763347_0_0_1"/>
<protein>
    <submittedName>
        <fullName evidence="2">Uncharacterized protein</fullName>
    </submittedName>
</protein>
<dbReference type="RefSeq" id="XP_002907785.1">
    <property type="nucleotide sequence ID" value="XM_002907739.1"/>
</dbReference>
<accession>D0MXI6</accession>
<dbReference type="GeneID" id="9476999"/>
<evidence type="ECO:0000256" key="1">
    <source>
        <dbReference type="SAM" id="MobiDB-lite"/>
    </source>
</evidence>
<keyword evidence="3" id="KW-1185">Reference proteome</keyword>
<organism evidence="2 3">
    <name type="scientific">Phytophthora infestans (strain T30-4)</name>
    <name type="common">Potato late blight agent</name>
    <dbReference type="NCBI Taxonomy" id="403677"/>
    <lineage>
        <taxon>Eukaryota</taxon>
        <taxon>Sar</taxon>
        <taxon>Stramenopiles</taxon>
        <taxon>Oomycota</taxon>
        <taxon>Peronosporomycetes</taxon>
        <taxon>Peronosporales</taxon>
        <taxon>Peronosporaceae</taxon>
        <taxon>Phytophthora</taxon>
    </lineage>
</organism>
<dbReference type="Proteomes" id="UP000006643">
    <property type="component" value="Unassembled WGS sequence"/>
</dbReference>
<dbReference type="InParanoid" id="D0MXI6"/>
<proteinExistence type="predicted"/>
<reference evidence="3" key="1">
    <citation type="journal article" date="2009" name="Nature">
        <title>Genome sequence and analysis of the Irish potato famine pathogen Phytophthora infestans.</title>
        <authorList>
            <consortium name="The Broad Institute Genome Sequencing Platform"/>
            <person name="Haas B.J."/>
            <person name="Kamoun S."/>
            <person name="Zody M.C."/>
            <person name="Jiang R.H."/>
            <person name="Handsaker R.E."/>
            <person name="Cano L.M."/>
            <person name="Grabherr M."/>
            <person name="Kodira C.D."/>
            <person name="Raffaele S."/>
            <person name="Torto-Alalibo T."/>
            <person name="Bozkurt T.O."/>
            <person name="Ah-Fong A.M."/>
            <person name="Alvarado L."/>
            <person name="Anderson V.L."/>
            <person name="Armstrong M.R."/>
            <person name="Avrova A."/>
            <person name="Baxter L."/>
            <person name="Beynon J."/>
            <person name="Boevink P.C."/>
            <person name="Bollmann S.R."/>
            <person name="Bos J.I."/>
            <person name="Bulone V."/>
            <person name="Cai G."/>
            <person name="Cakir C."/>
            <person name="Carrington J.C."/>
            <person name="Chawner M."/>
            <person name="Conti L."/>
            <person name="Costanzo S."/>
            <person name="Ewan R."/>
            <person name="Fahlgren N."/>
            <person name="Fischbach M.A."/>
            <person name="Fugelstad J."/>
            <person name="Gilroy E.M."/>
            <person name="Gnerre S."/>
            <person name="Green P.J."/>
            <person name="Grenville-Briggs L.J."/>
            <person name="Griffith J."/>
            <person name="Grunwald N.J."/>
            <person name="Horn K."/>
            <person name="Horner N.R."/>
            <person name="Hu C.H."/>
            <person name="Huitema E."/>
            <person name="Jeong D.H."/>
            <person name="Jones A.M."/>
            <person name="Jones J.D."/>
            <person name="Jones R.W."/>
            <person name="Karlsson E.K."/>
            <person name="Kunjeti S.G."/>
            <person name="Lamour K."/>
            <person name="Liu Z."/>
            <person name="Ma L."/>
            <person name="Maclean D."/>
            <person name="Chibucos M.C."/>
            <person name="McDonald H."/>
            <person name="McWalters J."/>
            <person name="Meijer H.J."/>
            <person name="Morgan W."/>
            <person name="Morris P.F."/>
            <person name="Munro C.A."/>
            <person name="O'Neill K."/>
            <person name="Ospina-Giraldo M."/>
            <person name="Pinzon A."/>
            <person name="Pritchard L."/>
            <person name="Ramsahoye B."/>
            <person name="Ren Q."/>
            <person name="Restrepo S."/>
            <person name="Roy S."/>
            <person name="Sadanandom A."/>
            <person name="Savidor A."/>
            <person name="Schornack S."/>
            <person name="Schwartz D.C."/>
            <person name="Schumann U.D."/>
            <person name="Schwessinger B."/>
            <person name="Seyer L."/>
            <person name="Sharpe T."/>
            <person name="Silvar C."/>
            <person name="Song J."/>
            <person name="Studholme D.J."/>
            <person name="Sykes S."/>
            <person name="Thines M."/>
            <person name="van de Vondervoort P.J."/>
            <person name="Phuntumart V."/>
            <person name="Wawra S."/>
            <person name="Weide R."/>
            <person name="Win J."/>
            <person name="Young C."/>
            <person name="Zhou S."/>
            <person name="Fry W."/>
            <person name="Meyers B.C."/>
            <person name="van West P."/>
            <person name="Ristaino J."/>
            <person name="Govers F."/>
            <person name="Birch P.R."/>
            <person name="Whisson S.C."/>
            <person name="Judelson H.S."/>
            <person name="Nusbaum C."/>
        </authorList>
    </citation>
    <scope>NUCLEOTIDE SEQUENCE [LARGE SCALE GENOMIC DNA]</scope>
    <source>
        <strain evidence="3">T30-4</strain>
    </source>
</reference>
<dbReference type="VEuPathDB" id="FungiDB:PITG_02927"/>
<dbReference type="KEGG" id="pif:PITG_02927"/>